<dbReference type="EMBL" id="JQ067093">
    <property type="protein sequence ID" value="ALH23543.1"/>
    <property type="molecule type" value="Genomic_DNA"/>
</dbReference>
<organism evidence="2 3">
    <name type="scientific">Pseudomonas phage PaMx74</name>
    <dbReference type="NCBI Taxonomy" id="1175663"/>
    <lineage>
        <taxon>Viruses</taxon>
        <taxon>Duplodnaviria</taxon>
        <taxon>Heunggongvirae</taxon>
        <taxon>Uroviricota</taxon>
        <taxon>Caudoviricetes</taxon>
        <taxon>Mesyanzhinovviridae</taxon>
        <taxon>Bradleyvirinae</taxon>
        <taxon>Cinvestavvirus</taxon>
        <taxon>Cinvestavvirus PaMx74</taxon>
        <taxon>Pamexvirus PaMx74</taxon>
    </lineage>
</organism>
<reference evidence="2 3" key="1">
    <citation type="journal article" date="2012" name="Appl. Environ. Microbiol.">
        <title>High Diversity and Novel Species of Pseudomonas aeruginosa Bacteriophages.</title>
        <authorList>
            <person name="Sepulveda-Robles O."/>
            <person name="Kameyama L."/>
            <person name="Guarneros G."/>
        </authorList>
    </citation>
    <scope>NUCLEOTIDE SEQUENCE [LARGE SCALE GENOMIC DNA]</scope>
</reference>
<evidence type="ECO:0000313" key="3">
    <source>
        <dbReference type="Proteomes" id="UP000203864"/>
    </source>
</evidence>
<feature type="region of interest" description="Disordered" evidence="1">
    <location>
        <begin position="1"/>
        <end position="24"/>
    </location>
</feature>
<dbReference type="Proteomes" id="UP000203864">
    <property type="component" value="Segment"/>
</dbReference>
<dbReference type="GeneID" id="26626470"/>
<feature type="compositionally biased region" description="Basic and acidic residues" evidence="1">
    <location>
        <begin position="7"/>
        <end position="22"/>
    </location>
</feature>
<evidence type="ECO:0000256" key="1">
    <source>
        <dbReference type="SAM" id="MobiDB-lite"/>
    </source>
</evidence>
<evidence type="ECO:0000313" key="2">
    <source>
        <dbReference type="EMBL" id="ALH23543.1"/>
    </source>
</evidence>
<protein>
    <submittedName>
        <fullName evidence="2">Uncharacterized protein</fullName>
    </submittedName>
</protein>
<name>A0A0S0NCD0_9CAUD</name>
<sequence>MEQNEQAAREAEHHPDPIDRASAETAIHVQDAIDAQRLRNQQARARWAPRDDGCCACGCGEEVDPRRLALGYGLTIECAQKMERR</sequence>
<gene>
    <name evidence="2" type="ORF">PaMx74_02</name>
</gene>
<dbReference type="RefSeq" id="YP_009199441.1">
    <property type="nucleotide sequence ID" value="NC_028809.1"/>
</dbReference>
<dbReference type="KEGG" id="vg:26626470"/>
<accession>A0A0S0NCD0</accession>
<keyword evidence="3" id="KW-1185">Reference proteome</keyword>
<proteinExistence type="predicted"/>